<sequence length="115" mass="12960">MVNIGIDNRDNLYVAYLRKIGSEYKVNFVANKGYSNIWNSVMDSYLSKGNADVDDVSSIGIISEPFLGIFYNYKVNDYVNSEFIIDSGKTWGNANIQSANVANSVKILFNSKFYQ</sequence>
<evidence type="ECO:0000313" key="1">
    <source>
        <dbReference type="EMBL" id="WMW27263.1"/>
    </source>
</evidence>
<dbReference type="AlphaFoldDB" id="A0AA51UMT5"/>
<gene>
    <name evidence="1" type="ORF">MHINFGKF_00037</name>
</gene>
<protein>
    <submittedName>
        <fullName evidence="1">Uncharacterized protein</fullName>
    </submittedName>
</protein>
<dbReference type="EMBL" id="OQ871584">
    <property type="protein sequence ID" value="WMW27263.1"/>
    <property type="molecule type" value="Genomic_DNA"/>
</dbReference>
<proteinExistence type="predicted"/>
<reference evidence="1" key="1">
    <citation type="submission" date="2023-04" db="EMBL/GenBank/DDBJ databases">
        <title>First molecular report of Borrelia puertoricensis spp. in opossums from Colombia.</title>
        <authorList>
            <person name="Lopez Y."/>
            <person name="Faccini-Martinez A.A."/>
            <person name="Munoz-Leal S."/>
            <person name="Calderon A."/>
            <person name="Munoz M."/>
            <person name="Ramirez J.D."/>
            <person name="Rivero R."/>
            <person name="Mattar S."/>
        </authorList>
    </citation>
    <scope>NUCLEOTIDE SEQUENCE</scope>
</reference>
<accession>A0AA51UMT5</accession>
<name>A0AA51UMT5_9SPIR</name>
<organism evidence="1">
    <name type="scientific">Borrelia puertoricensis</name>
    <dbReference type="NCBI Taxonomy" id="2756107"/>
    <lineage>
        <taxon>Bacteria</taxon>
        <taxon>Pseudomonadati</taxon>
        <taxon>Spirochaetota</taxon>
        <taxon>Spirochaetia</taxon>
        <taxon>Spirochaetales</taxon>
        <taxon>Borreliaceae</taxon>
        <taxon>Borrelia</taxon>
    </lineage>
</organism>